<evidence type="ECO:0000313" key="5">
    <source>
        <dbReference type="Proteomes" id="UP001321249"/>
    </source>
</evidence>
<accession>A0AAJ6CR96</accession>
<feature type="transmembrane region" description="Helical" evidence="1">
    <location>
        <begin position="12"/>
        <end position="36"/>
    </location>
</feature>
<reference evidence="4" key="3">
    <citation type="submission" date="2023-06" db="EMBL/GenBank/DDBJ databases">
        <title>Pangenomics reveal diversification of enzyme families and niche specialization in globally abundant SAR202 bacteria.</title>
        <authorList>
            <person name="Saw J.H.W."/>
        </authorList>
    </citation>
    <scope>NUCLEOTIDE SEQUENCE [LARGE SCALE GENOMIC DNA]</scope>
    <source>
        <strain evidence="4">JH1073</strain>
    </source>
</reference>
<evidence type="ECO:0000313" key="3">
    <source>
        <dbReference type="EMBL" id="WFG38153.1"/>
    </source>
</evidence>
<dbReference type="EMBL" id="WMBE01000002">
    <property type="protein sequence ID" value="MDG0866730.1"/>
    <property type="molecule type" value="Genomic_DNA"/>
</dbReference>
<dbReference type="RefSeq" id="WP_342824404.1">
    <property type="nucleotide sequence ID" value="NZ_CP046146.1"/>
</dbReference>
<reference evidence="4 5" key="1">
    <citation type="submission" date="2019-11" db="EMBL/GenBank/DDBJ databases">
        <authorList>
            <person name="Cho J.-C."/>
        </authorList>
    </citation>
    <scope>NUCLEOTIDE SEQUENCE [LARGE SCALE GENOMIC DNA]</scope>
    <source>
        <strain evidence="3 4">JH1073</strain>
        <strain evidence="2 5">JH702</strain>
    </source>
</reference>
<proteinExistence type="predicted"/>
<protein>
    <submittedName>
        <fullName evidence="3">Uncharacterized protein</fullName>
    </submittedName>
</protein>
<keyword evidence="1" id="KW-0472">Membrane</keyword>
<dbReference type="EMBL" id="CP046147">
    <property type="protein sequence ID" value="WFG38153.1"/>
    <property type="molecule type" value="Genomic_DNA"/>
</dbReference>
<keyword evidence="1" id="KW-1133">Transmembrane helix</keyword>
<evidence type="ECO:0000313" key="2">
    <source>
        <dbReference type="EMBL" id="MDG0866730.1"/>
    </source>
</evidence>
<evidence type="ECO:0000313" key="4">
    <source>
        <dbReference type="Proteomes" id="UP001219901"/>
    </source>
</evidence>
<keyword evidence="4" id="KW-1185">Reference proteome</keyword>
<evidence type="ECO:0000256" key="1">
    <source>
        <dbReference type="SAM" id="Phobius"/>
    </source>
</evidence>
<reference evidence="3" key="2">
    <citation type="journal article" date="2023" name="Nat. Commun.">
        <title>Cultivation of marine bacteria of the SAR202 clade.</title>
        <authorList>
            <person name="Lim Y."/>
            <person name="Seo J.H."/>
            <person name="Giovannoni S.J."/>
            <person name="Kang I."/>
            <person name="Cho J.C."/>
        </authorList>
    </citation>
    <scope>NUCLEOTIDE SEQUENCE</scope>
    <source>
        <strain evidence="3">JH1073</strain>
    </source>
</reference>
<dbReference type="Proteomes" id="UP001321249">
    <property type="component" value="Unassembled WGS sequence"/>
</dbReference>
<keyword evidence="1" id="KW-0812">Transmembrane</keyword>
<feature type="transmembrane region" description="Helical" evidence="1">
    <location>
        <begin position="48"/>
        <end position="71"/>
    </location>
</feature>
<name>A0AAJ6CR96_9CHLR</name>
<gene>
    <name evidence="2" type="ORF">GKO46_06535</name>
    <name evidence="3" type="ORF">GKO48_00535</name>
</gene>
<dbReference type="AlphaFoldDB" id="A0AAJ6CR96"/>
<sequence length="141" mass="15606">MPPIQQTRATRAIRVGTGLIAILAVLFVSWFLYAIYVLEPNEANTSAIGLVNSTLMVLLAVVSIAYARSVWRRSYGIHDQQGKLRAFTGFMVIYPILIAVLLPYALIFTLFAFALQYMNSLFSRPFAYSPSASATKQKGHG</sequence>
<organism evidence="3 4">
    <name type="scientific">Candidatus Lucifugimonas marina</name>
    <dbReference type="NCBI Taxonomy" id="3038979"/>
    <lineage>
        <taxon>Bacteria</taxon>
        <taxon>Bacillati</taxon>
        <taxon>Chloroflexota</taxon>
        <taxon>Dehalococcoidia</taxon>
        <taxon>SAR202 cluster</taxon>
        <taxon>Candidatus Lucifugimonadales</taxon>
        <taxon>Candidatus Lucifugimonadaceae</taxon>
        <taxon>Candidatus Lucifugimonas</taxon>
    </lineage>
</organism>
<dbReference type="Proteomes" id="UP001219901">
    <property type="component" value="Chromosome"/>
</dbReference>
<feature type="transmembrane region" description="Helical" evidence="1">
    <location>
        <begin position="92"/>
        <end position="115"/>
    </location>
</feature>